<dbReference type="InterPro" id="IPR044068">
    <property type="entry name" value="CB"/>
</dbReference>
<evidence type="ECO:0000256" key="5">
    <source>
        <dbReference type="PROSITE-ProRule" id="PRU01248"/>
    </source>
</evidence>
<protein>
    <submittedName>
        <fullName evidence="8">Tyrosine-type recombinase/integrase</fullName>
    </submittedName>
</protein>
<comment type="caution">
    <text evidence="8">The sequence shown here is derived from an EMBL/GenBank/DDBJ whole genome shotgun (WGS) entry which is preliminary data.</text>
</comment>
<dbReference type="Proteomes" id="UP001605989">
    <property type="component" value="Unassembled WGS sequence"/>
</dbReference>
<sequence length="357" mass="41081">MFTYHFSFRERSKSWQVILSYKDPSGRWRQRSRQGLPSKKAAKAAGAELLQRVQKMLSVTPIDPSLIGIRLKEFSEYVFRDRHLSYNSLLAYRYALQKFGSLLSRPVQEITYLDIQRAMAHWDCAAATRLLNITCLKLVMSYAVSPYHLRNDNPANDIKLPKTGRRHKVRALTRKEFSHLLQAMEAFPPKYRLACAIAGYTGMRFGEIVALTWYDIDFKQQQIHVTKQYGRISRGKSGIRQLKNGDKGCRILPIPLPLLQILQQYRHTQPLSFSGSLWINGRPCNSNLNRYLRKVIPDISVHSLRHTYATFLLANGEDIKTVSALLGDTVTTVLNVYVDYTDDMRQHAADTINRIFA</sequence>
<dbReference type="PANTHER" id="PTHR30349:SF64">
    <property type="entry name" value="PROPHAGE INTEGRASE INTD-RELATED"/>
    <property type="match status" value="1"/>
</dbReference>
<dbReference type="InterPro" id="IPR010998">
    <property type="entry name" value="Integrase_recombinase_N"/>
</dbReference>
<dbReference type="InterPro" id="IPR002104">
    <property type="entry name" value="Integrase_catalytic"/>
</dbReference>
<evidence type="ECO:0000259" key="7">
    <source>
        <dbReference type="PROSITE" id="PS51900"/>
    </source>
</evidence>
<evidence type="ECO:0000256" key="3">
    <source>
        <dbReference type="ARBA" id="ARBA00023125"/>
    </source>
</evidence>
<dbReference type="Pfam" id="PF00589">
    <property type="entry name" value="Phage_integrase"/>
    <property type="match status" value="1"/>
</dbReference>
<name>A0ABW7DRR5_9FIRM</name>
<evidence type="ECO:0000313" key="9">
    <source>
        <dbReference type="Proteomes" id="UP001605989"/>
    </source>
</evidence>
<dbReference type="RefSeq" id="WP_113855215.1">
    <property type="nucleotide sequence ID" value="NZ_CP011940.1"/>
</dbReference>
<dbReference type="InterPro" id="IPR013762">
    <property type="entry name" value="Integrase-like_cat_sf"/>
</dbReference>
<keyword evidence="2" id="KW-0229">DNA integration</keyword>
<dbReference type="Pfam" id="PF02899">
    <property type="entry name" value="Phage_int_SAM_1"/>
    <property type="match status" value="1"/>
</dbReference>
<evidence type="ECO:0000313" key="8">
    <source>
        <dbReference type="EMBL" id="MFG6274072.1"/>
    </source>
</evidence>
<dbReference type="InterPro" id="IPR011010">
    <property type="entry name" value="DNA_brk_join_enz"/>
</dbReference>
<dbReference type="InterPro" id="IPR050090">
    <property type="entry name" value="Tyrosine_recombinase_XerCD"/>
</dbReference>
<evidence type="ECO:0000256" key="4">
    <source>
        <dbReference type="ARBA" id="ARBA00023172"/>
    </source>
</evidence>
<dbReference type="CDD" id="cd01189">
    <property type="entry name" value="INT_ICEBs1_C_like"/>
    <property type="match status" value="1"/>
</dbReference>
<dbReference type="Pfam" id="PF14657">
    <property type="entry name" value="Arm-DNA-bind_4"/>
    <property type="match status" value="1"/>
</dbReference>
<dbReference type="EMBL" id="JBIEKR010000013">
    <property type="protein sequence ID" value="MFG6274072.1"/>
    <property type="molecule type" value="Genomic_DNA"/>
</dbReference>
<comment type="similarity">
    <text evidence="1">Belongs to the 'phage' integrase family.</text>
</comment>
<keyword evidence="4" id="KW-0233">DNA recombination</keyword>
<dbReference type="PROSITE" id="PS51900">
    <property type="entry name" value="CB"/>
    <property type="match status" value="1"/>
</dbReference>
<evidence type="ECO:0000259" key="6">
    <source>
        <dbReference type="PROSITE" id="PS51898"/>
    </source>
</evidence>
<evidence type="ECO:0000256" key="1">
    <source>
        <dbReference type="ARBA" id="ARBA00008857"/>
    </source>
</evidence>
<dbReference type="PROSITE" id="PS51898">
    <property type="entry name" value="TYR_RECOMBINASE"/>
    <property type="match status" value="1"/>
</dbReference>
<keyword evidence="9" id="KW-1185">Reference proteome</keyword>
<dbReference type="Gene3D" id="1.10.443.10">
    <property type="entry name" value="Intergrase catalytic core"/>
    <property type="match status" value="1"/>
</dbReference>
<gene>
    <name evidence="8" type="ORF">ACGTZG_12845</name>
</gene>
<evidence type="ECO:0000256" key="2">
    <source>
        <dbReference type="ARBA" id="ARBA00022908"/>
    </source>
</evidence>
<accession>A0ABW7DRR5</accession>
<dbReference type="PANTHER" id="PTHR30349">
    <property type="entry name" value="PHAGE INTEGRASE-RELATED"/>
    <property type="match status" value="1"/>
</dbReference>
<reference evidence="8 9" key="1">
    <citation type="submission" date="2024-10" db="EMBL/GenBank/DDBJ databases">
        <authorList>
            <person name="Sang B.-I."/>
            <person name="Prabhaharan D."/>
        </authorList>
    </citation>
    <scope>NUCLEOTIDE SEQUENCE [LARGE SCALE GENOMIC DNA]</scope>
    <source>
        <strain evidence="8 9">MH</strain>
    </source>
</reference>
<keyword evidence="3 5" id="KW-0238">DNA-binding</keyword>
<feature type="domain" description="Core-binding (CB)" evidence="7">
    <location>
        <begin position="69"/>
        <end position="144"/>
    </location>
</feature>
<dbReference type="InterPro" id="IPR028259">
    <property type="entry name" value="AP2-like_int_N"/>
</dbReference>
<dbReference type="SUPFAM" id="SSF56349">
    <property type="entry name" value="DNA breaking-rejoining enzymes"/>
    <property type="match status" value="1"/>
</dbReference>
<organism evidence="8 9">
    <name type="scientific">Megasphaera hexanoica</name>
    <dbReference type="NCBI Taxonomy" id="1675036"/>
    <lineage>
        <taxon>Bacteria</taxon>
        <taxon>Bacillati</taxon>
        <taxon>Bacillota</taxon>
        <taxon>Negativicutes</taxon>
        <taxon>Veillonellales</taxon>
        <taxon>Veillonellaceae</taxon>
        <taxon>Megasphaera</taxon>
    </lineage>
</organism>
<feature type="domain" description="Tyr recombinase" evidence="6">
    <location>
        <begin position="167"/>
        <end position="350"/>
    </location>
</feature>
<dbReference type="InterPro" id="IPR004107">
    <property type="entry name" value="Integrase_SAM-like_N"/>
</dbReference>
<dbReference type="Gene3D" id="1.10.150.130">
    <property type="match status" value="1"/>
</dbReference>
<proteinExistence type="inferred from homology"/>